<gene>
    <name evidence="2" type="ORF">Sspor_37320</name>
</gene>
<keyword evidence="1" id="KW-0732">Signal</keyword>
<feature type="signal peptide" evidence="1">
    <location>
        <begin position="1"/>
        <end position="27"/>
    </location>
</feature>
<evidence type="ECO:0000313" key="3">
    <source>
        <dbReference type="Proteomes" id="UP000608522"/>
    </source>
</evidence>
<organism evidence="2 3">
    <name type="scientific">Streptomyces spororaveus</name>
    <dbReference type="NCBI Taxonomy" id="284039"/>
    <lineage>
        <taxon>Bacteria</taxon>
        <taxon>Bacillati</taxon>
        <taxon>Actinomycetota</taxon>
        <taxon>Actinomycetes</taxon>
        <taxon>Kitasatosporales</taxon>
        <taxon>Streptomycetaceae</taxon>
        <taxon>Streptomyces</taxon>
    </lineage>
</organism>
<dbReference type="RefSeq" id="WP_202200053.1">
    <property type="nucleotide sequence ID" value="NZ_BAAATO010000001.1"/>
</dbReference>
<sequence>MKKKSIVQLGAAALTVMSVGVGSPAIAASPASAAPAAVSGAKPGPQDASCNTWKTSRAPWGGSAYCSGMAWADTFRVKLTCINYRGQTFTVHGPWKHTNETSSATCSSDPNVGVLSVAVEESA</sequence>
<evidence type="ECO:0000313" key="2">
    <source>
        <dbReference type="EMBL" id="GHI78171.1"/>
    </source>
</evidence>
<feature type="chain" id="PRO_5045630003" evidence="1">
    <location>
        <begin position="28"/>
        <end position="123"/>
    </location>
</feature>
<dbReference type="Proteomes" id="UP000608522">
    <property type="component" value="Unassembled WGS sequence"/>
</dbReference>
<dbReference type="EMBL" id="BNED01000005">
    <property type="protein sequence ID" value="GHI78171.1"/>
    <property type="molecule type" value="Genomic_DNA"/>
</dbReference>
<proteinExistence type="predicted"/>
<protein>
    <submittedName>
        <fullName evidence="2">Uncharacterized protein</fullName>
    </submittedName>
</protein>
<comment type="caution">
    <text evidence="2">The sequence shown here is derived from an EMBL/GenBank/DDBJ whole genome shotgun (WGS) entry which is preliminary data.</text>
</comment>
<evidence type="ECO:0000256" key="1">
    <source>
        <dbReference type="SAM" id="SignalP"/>
    </source>
</evidence>
<reference evidence="3" key="1">
    <citation type="submission" date="2023-07" db="EMBL/GenBank/DDBJ databases">
        <title>Whole genome shotgun sequence of Streptomyces spororaveus NBRC 15456.</title>
        <authorList>
            <person name="Komaki H."/>
            <person name="Tamura T."/>
        </authorList>
    </citation>
    <scope>NUCLEOTIDE SEQUENCE [LARGE SCALE GENOMIC DNA]</scope>
    <source>
        <strain evidence="3">NBRC 15456</strain>
    </source>
</reference>
<name>A0ABQ3TCM8_9ACTN</name>
<keyword evidence="3" id="KW-1185">Reference proteome</keyword>
<accession>A0ABQ3TCM8</accession>